<dbReference type="EMBL" id="JBCGBO010000004">
    <property type="protein sequence ID" value="KAK9209121.1"/>
    <property type="molecule type" value="Genomic_DNA"/>
</dbReference>
<reference evidence="3 4" key="1">
    <citation type="submission" date="2024-05" db="EMBL/GenBank/DDBJ databases">
        <title>Haplotype-resolved chromosome-level genome assembly of Huyou (Citrus changshanensis).</title>
        <authorList>
            <person name="Miao C."/>
            <person name="Chen W."/>
            <person name="Wu Y."/>
            <person name="Wang L."/>
            <person name="Zhao S."/>
            <person name="Grierson D."/>
            <person name="Xu C."/>
            <person name="Chen K."/>
        </authorList>
    </citation>
    <scope>NUCLEOTIDE SEQUENCE [LARGE SCALE GENOMIC DNA]</scope>
    <source>
        <strain evidence="3">01-14</strain>
        <tissue evidence="3">Leaf</tissue>
    </source>
</reference>
<dbReference type="PANTHER" id="PTHR33018">
    <property type="entry name" value="OS10G0338966 PROTEIN-RELATED"/>
    <property type="match status" value="1"/>
</dbReference>
<sequence>MHDVILEGRPISKGSIIELTDERLESAHRYVLFNTAEVEPYLHLHLAELKHSDKRLSRNEGLLWKRHSEEFSSWFEQKEHWGSTMCAPESSRQASKRKRKESSSSRFESSDAHITETHLTNEDLNDVTSENPYQSCNEENLTKKKRGPTVCHDVANEDGKKIVLELNNLGQPIGKSFVLYSSFYGSLVKEAVSINCDDWRYVPKQQKALLLRALEEMYEAEKNSDLLEAQSKSVKNDILSKFIGPEQGGRVRGQGAGVTLSKLEAISQQTKKEAKMQEQIDTLQDTMKQMQGFMDDQNKLIQSLMSKLSEASNDGQNQNLSTSTQSNSTPQHVSPNRKGQKCKLLNWLEVDEVVAIGRWVTNDPNAMVHCVALGKNVSRVWVDEVKNPYAELWKKYADIETIEDALGSSIAWPTKVIIVMED</sequence>
<evidence type="ECO:0000313" key="3">
    <source>
        <dbReference type="EMBL" id="KAK9209121.1"/>
    </source>
</evidence>
<feature type="compositionally biased region" description="Low complexity" evidence="1">
    <location>
        <begin position="316"/>
        <end position="329"/>
    </location>
</feature>
<dbReference type="Pfam" id="PF26133">
    <property type="entry name" value="DUF8039"/>
    <property type="match status" value="1"/>
</dbReference>
<evidence type="ECO:0000313" key="4">
    <source>
        <dbReference type="Proteomes" id="UP001428341"/>
    </source>
</evidence>
<protein>
    <recommendedName>
        <fullName evidence="2">DUF8039 domain-containing protein</fullName>
    </recommendedName>
</protein>
<comment type="caution">
    <text evidence="3">The sequence shown here is derived from an EMBL/GenBank/DDBJ whole genome shotgun (WGS) entry which is preliminary data.</text>
</comment>
<feature type="region of interest" description="Disordered" evidence="1">
    <location>
        <begin position="85"/>
        <end position="145"/>
    </location>
</feature>
<evidence type="ECO:0000256" key="1">
    <source>
        <dbReference type="SAM" id="MobiDB-lite"/>
    </source>
</evidence>
<feature type="region of interest" description="Disordered" evidence="1">
    <location>
        <begin position="311"/>
        <end position="338"/>
    </location>
</feature>
<proteinExistence type="predicted"/>
<dbReference type="Proteomes" id="UP001428341">
    <property type="component" value="Unassembled WGS sequence"/>
</dbReference>
<evidence type="ECO:0000259" key="2">
    <source>
        <dbReference type="Pfam" id="PF26133"/>
    </source>
</evidence>
<accession>A0AAP0ML01</accession>
<feature type="domain" description="DUF8039" evidence="2">
    <location>
        <begin position="338"/>
        <end position="419"/>
    </location>
</feature>
<dbReference type="InterPro" id="IPR058352">
    <property type="entry name" value="DUF8039"/>
</dbReference>
<feature type="compositionally biased region" description="Polar residues" evidence="1">
    <location>
        <begin position="126"/>
        <end position="139"/>
    </location>
</feature>
<organism evidence="3 4">
    <name type="scientific">Citrus x changshan-huyou</name>
    <dbReference type="NCBI Taxonomy" id="2935761"/>
    <lineage>
        <taxon>Eukaryota</taxon>
        <taxon>Viridiplantae</taxon>
        <taxon>Streptophyta</taxon>
        <taxon>Embryophyta</taxon>
        <taxon>Tracheophyta</taxon>
        <taxon>Spermatophyta</taxon>
        <taxon>Magnoliopsida</taxon>
        <taxon>eudicotyledons</taxon>
        <taxon>Gunneridae</taxon>
        <taxon>Pentapetalae</taxon>
        <taxon>rosids</taxon>
        <taxon>malvids</taxon>
        <taxon>Sapindales</taxon>
        <taxon>Rutaceae</taxon>
        <taxon>Aurantioideae</taxon>
        <taxon>Citrus</taxon>
    </lineage>
</organism>
<keyword evidence="4" id="KW-1185">Reference proteome</keyword>
<feature type="compositionally biased region" description="Basic and acidic residues" evidence="1">
    <location>
        <begin position="108"/>
        <end position="121"/>
    </location>
</feature>
<gene>
    <name evidence="3" type="ORF">WN944_001485</name>
</gene>
<dbReference type="PANTHER" id="PTHR33018:SF34">
    <property type="entry name" value="OS02G0472350 PROTEIN"/>
    <property type="match status" value="1"/>
</dbReference>
<name>A0AAP0ML01_9ROSI</name>
<dbReference type="AlphaFoldDB" id="A0AAP0ML01"/>